<proteinExistence type="predicted"/>
<comment type="caution">
    <text evidence="1">The sequence shown here is derived from an EMBL/GenBank/DDBJ whole genome shotgun (WGS) entry which is preliminary data.</text>
</comment>
<evidence type="ECO:0000313" key="1">
    <source>
        <dbReference type="EMBL" id="MFC4075234.1"/>
    </source>
</evidence>
<protein>
    <submittedName>
        <fullName evidence="1">Uncharacterized protein</fullName>
    </submittedName>
</protein>
<dbReference type="EMBL" id="JBHSAP010000001">
    <property type="protein sequence ID" value="MFC4075234.1"/>
    <property type="molecule type" value="Genomic_DNA"/>
</dbReference>
<dbReference type="RefSeq" id="WP_380700957.1">
    <property type="nucleotide sequence ID" value="NZ_JBHSAP010000001.1"/>
</dbReference>
<gene>
    <name evidence="1" type="ORF">ACFOUO_00145</name>
</gene>
<reference evidence="2" key="1">
    <citation type="journal article" date="2019" name="Int. J. Syst. Evol. Microbiol.">
        <title>The Global Catalogue of Microorganisms (GCM) 10K type strain sequencing project: providing services to taxonomists for standard genome sequencing and annotation.</title>
        <authorList>
            <consortium name="The Broad Institute Genomics Platform"/>
            <consortium name="The Broad Institute Genome Sequencing Center for Infectious Disease"/>
            <person name="Wu L."/>
            <person name="Ma J."/>
        </authorList>
    </citation>
    <scope>NUCLEOTIDE SEQUENCE [LARGE SCALE GENOMIC DNA]</scope>
    <source>
        <strain evidence="2">IBRC-M 10813</strain>
    </source>
</reference>
<keyword evidence="2" id="KW-1185">Reference proteome</keyword>
<sequence length="153" mass="17490">MKEMNLDDLKQEVTQIIQTEEENTIKGIKQVLAKEYPSDTRFLLFDLETDGEYLSITVHSAISVSNIHNYPEPGIAGVDLTGDLGLDELDLDEEDVDELEDELIEFGRKYYVEWLAKCFDKAGGGSYPLPCVARLEDDFYHLQKGQWIEPEEI</sequence>
<name>A0ABV8JD48_9BACL</name>
<accession>A0ABV8JD48</accession>
<organism evidence="1 2">
    <name type="scientific">Salinithrix halophila</name>
    <dbReference type="NCBI Taxonomy" id="1485204"/>
    <lineage>
        <taxon>Bacteria</taxon>
        <taxon>Bacillati</taxon>
        <taxon>Bacillota</taxon>
        <taxon>Bacilli</taxon>
        <taxon>Bacillales</taxon>
        <taxon>Thermoactinomycetaceae</taxon>
        <taxon>Salinithrix</taxon>
    </lineage>
</organism>
<dbReference type="Proteomes" id="UP001595843">
    <property type="component" value="Unassembled WGS sequence"/>
</dbReference>
<evidence type="ECO:0000313" key="2">
    <source>
        <dbReference type="Proteomes" id="UP001595843"/>
    </source>
</evidence>